<feature type="non-terminal residue" evidence="2">
    <location>
        <position position="139"/>
    </location>
</feature>
<comment type="caution">
    <text evidence="2">The sequence shown here is derived from an EMBL/GenBank/DDBJ whole genome shotgun (WGS) entry which is preliminary data.</text>
</comment>
<dbReference type="AlphaFoldDB" id="A0A831LP40"/>
<dbReference type="Proteomes" id="UP000886047">
    <property type="component" value="Unassembled WGS sequence"/>
</dbReference>
<feature type="chain" id="PRO_5032368366" description="Outer membrane protein beta-barrel family protein" evidence="1">
    <location>
        <begin position="20"/>
        <end position="139"/>
    </location>
</feature>
<evidence type="ECO:0000256" key="1">
    <source>
        <dbReference type="SAM" id="SignalP"/>
    </source>
</evidence>
<evidence type="ECO:0000313" key="2">
    <source>
        <dbReference type="EMBL" id="HDR50928.1"/>
    </source>
</evidence>
<gene>
    <name evidence="2" type="ORF">ENN90_04805</name>
</gene>
<reference evidence="2" key="1">
    <citation type="journal article" date="2020" name="mSystems">
        <title>Genome- and Community-Level Interaction Insights into Carbon Utilization and Element Cycling Functions of Hydrothermarchaeota in Hydrothermal Sediment.</title>
        <authorList>
            <person name="Zhou Z."/>
            <person name="Liu Y."/>
            <person name="Xu W."/>
            <person name="Pan J."/>
            <person name="Luo Z.H."/>
            <person name="Li M."/>
        </authorList>
    </citation>
    <scope>NUCLEOTIDE SEQUENCE [LARGE SCALE GENOMIC DNA]</scope>
    <source>
        <strain evidence="2">SpSt-1217</strain>
    </source>
</reference>
<proteinExistence type="predicted"/>
<keyword evidence="1" id="KW-0732">Signal</keyword>
<sequence length="139" mass="16228">MKNIILIVCLFVCSQIVNAQVNVKFNPIGEKLKDIGMYKKSPSFIPPAKILPKFNLDSILYEDTKRMDLGLPFRYGYEFNVQYSPFNSGKWDVKDSMAIWKLKVNSTNAFSLSFHFNRFYLPEKTNLIIYNEEESFLYG</sequence>
<feature type="signal peptide" evidence="1">
    <location>
        <begin position="1"/>
        <end position="19"/>
    </location>
</feature>
<protein>
    <recommendedName>
        <fullName evidence="3">Outer membrane protein beta-barrel family protein</fullName>
    </recommendedName>
</protein>
<organism evidence="2">
    <name type="scientific">Mariniphaga anaerophila</name>
    <dbReference type="NCBI Taxonomy" id="1484053"/>
    <lineage>
        <taxon>Bacteria</taxon>
        <taxon>Pseudomonadati</taxon>
        <taxon>Bacteroidota</taxon>
        <taxon>Bacteroidia</taxon>
        <taxon>Marinilabiliales</taxon>
        <taxon>Prolixibacteraceae</taxon>
        <taxon>Mariniphaga</taxon>
    </lineage>
</organism>
<evidence type="ECO:0008006" key="3">
    <source>
        <dbReference type="Google" id="ProtNLM"/>
    </source>
</evidence>
<dbReference type="EMBL" id="DSDK01000269">
    <property type="protein sequence ID" value="HDR50928.1"/>
    <property type="molecule type" value="Genomic_DNA"/>
</dbReference>
<accession>A0A831LP40</accession>
<name>A0A831LP40_9BACT</name>